<proteinExistence type="predicted"/>
<accession>A0AAD4THP0</accession>
<gene>
    <name evidence="1" type="ORF">MKW98_026993</name>
</gene>
<protein>
    <submittedName>
        <fullName evidence="1">Uncharacterized protein</fullName>
    </submittedName>
</protein>
<feature type="non-terminal residue" evidence="1">
    <location>
        <position position="1"/>
    </location>
</feature>
<comment type="caution">
    <text evidence="1">The sequence shown here is derived from an EMBL/GenBank/DDBJ whole genome shotgun (WGS) entry which is preliminary data.</text>
</comment>
<dbReference type="EMBL" id="JAJJMB010000703">
    <property type="protein sequence ID" value="KAI3961393.1"/>
    <property type="molecule type" value="Genomic_DNA"/>
</dbReference>
<keyword evidence="2" id="KW-1185">Reference proteome</keyword>
<name>A0AAD4THP0_9MAGN</name>
<dbReference type="AlphaFoldDB" id="A0AAD4THP0"/>
<evidence type="ECO:0000313" key="1">
    <source>
        <dbReference type="EMBL" id="KAI3961393.1"/>
    </source>
</evidence>
<dbReference type="Proteomes" id="UP001202328">
    <property type="component" value="Unassembled WGS sequence"/>
</dbReference>
<sequence>ILSWDSPTGEEVSTDLPAIRTGELSGLELENLMTILRDDLERLKNIRRPNGITSGGHIISILPRRSSISQSSIDNILNNMQRFASQERENSDKRISFSTGFLCKKETQMHWMIIESIKKKLTGHSNSLELVNSYNVMHSAARGYYGRSPCCQASPGSEGRKLAFLFMCRSYIFLDSFHPHRRTQVKIGIQFVLVEMGGDHESNIEASDEDYVEPCSKVMLSCFTRRPHMKITSQVHHYEVGISSSSSLGFYDFAVISSSFCNQILELSYFSCKIYIGQNSRFYSFLCNLNPMNQ</sequence>
<reference evidence="1" key="1">
    <citation type="submission" date="2022-04" db="EMBL/GenBank/DDBJ databases">
        <title>A functionally conserved STORR gene fusion in Papaver species that diverged 16.8 million years ago.</title>
        <authorList>
            <person name="Catania T."/>
        </authorList>
    </citation>
    <scope>NUCLEOTIDE SEQUENCE</scope>
    <source>
        <strain evidence="1">S-188037</strain>
    </source>
</reference>
<organism evidence="1 2">
    <name type="scientific">Papaver atlanticum</name>
    <dbReference type="NCBI Taxonomy" id="357466"/>
    <lineage>
        <taxon>Eukaryota</taxon>
        <taxon>Viridiplantae</taxon>
        <taxon>Streptophyta</taxon>
        <taxon>Embryophyta</taxon>
        <taxon>Tracheophyta</taxon>
        <taxon>Spermatophyta</taxon>
        <taxon>Magnoliopsida</taxon>
        <taxon>Ranunculales</taxon>
        <taxon>Papaveraceae</taxon>
        <taxon>Papaveroideae</taxon>
        <taxon>Papaver</taxon>
    </lineage>
</organism>
<evidence type="ECO:0000313" key="2">
    <source>
        <dbReference type="Proteomes" id="UP001202328"/>
    </source>
</evidence>